<dbReference type="SUPFAM" id="SSF54556">
    <property type="entry name" value="Chitinase insertion domain"/>
    <property type="match status" value="1"/>
</dbReference>
<evidence type="ECO:0000256" key="2">
    <source>
        <dbReference type="ARBA" id="ARBA00012729"/>
    </source>
</evidence>
<dbReference type="PANTHER" id="PTHR11177">
    <property type="entry name" value="CHITINASE"/>
    <property type="match status" value="1"/>
</dbReference>
<dbReference type="Gene3D" id="3.10.50.10">
    <property type="match status" value="1"/>
</dbReference>
<dbReference type="AlphaFoldDB" id="A0A368VAJ5"/>
<dbReference type="SMART" id="SM00636">
    <property type="entry name" value="Glyco_18"/>
    <property type="match status" value="1"/>
</dbReference>
<keyword evidence="4" id="KW-0119">Carbohydrate metabolism</keyword>
<dbReference type="InterPro" id="IPR029070">
    <property type="entry name" value="Chitinase_insertion_sf"/>
</dbReference>
<dbReference type="InterPro" id="IPR011583">
    <property type="entry name" value="Chitinase_II/V-like_cat"/>
</dbReference>
<evidence type="ECO:0000256" key="1">
    <source>
        <dbReference type="ARBA" id="ARBA00000822"/>
    </source>
</evidence>
<comment type="similarity">
    <text evidence="7">Belongs to the glycosyl hydrolase 18 family.</text>
</comment>
<dbReference type="GO" id="GO:0006032">
    <property type="term" value="P:chitin catabolic process"/>
    <property type="evidence" value="ECO:0007669"/>
    <property type="project" value="UniProtKB-KW"/>
</dbReference>
<dbReference type="SUPFAM" id="SSF51445">
    <property type="entry name" value="(Trans)glycosidases"/>
    <property type="match status" value="1"/>
</dbReference>
<reference evidence="9 10" key="1">
    <citation type="submission" date="2018-07" db="EMBL/GenBank/DDBJ databases">
        <title>Freshwater and sediment microbial communities from various areas in North America, analyzing microbe dynamics in response to fracking.</title>
        <authorList>
            <person name="Lamendella R."/>
        </authorList>
    </citation>
    <scope>NUCLEOTIDE SEQUENCE [LARGE SCALE GENOMIC DNA]</scope>
    <source>
        <strain evidence="9 10">160A</strain>
    </source>
</reference>
<dbReference type="EMBL" id="QPIZ01000006">
    <property type="protein sequence ID" value="RCW37330.1"/>
    <property type="molecule type" value="Genomic_DNA"/>
</dbReference>
<feature type="domain" description="GH18" evidence="8">
    <location>
        <begin position="35"/>
        <end position="379"/>
    </location>
</feature>
<dbReference type="CDD" id="cd06548">
    <property type="entry name" value="GH18_chitinase"/>
    <property type="match status" value="1"/>
</dbReference>
<comment type="caution">
    <text evidence="9">The sequence shown here is derived from an EMBL/GenBank/DDBJ whole genome shotgun (WGS) entry which is preliminary data.</text>
</comment>
<keyword evidence="10" id="KW-1185">Reference proteome</keyword>
<comment type="catalytic activity">
    <reaction evidence="1">
        <text>Random endo-hydrolysis of N-acetyl-beta-D-glucosaminide (1-&gt;4)-beta-linkages in chitin and chitodextrins.</text>
        <dbReference type="EC" id="3.2.1.14"/>
    </reaction>
</comment>
<dbReference type="PROSITE" id="PS51910">
    <property type="entry name" value="GH18_2"/>
    <property type="match status" value="1"/>
</dbReference>
<evidence type="ECO:0000256" key="3">
    <source>
        <dbReference type="ARBA" id="ARBA00022801"/>
    </source>
</evidence>
<evidence type="ECO:0000256" key="4">
    <source>
        <dbReference type="ARBA" id="ARBA00023024"/>
    </source>
</evidence>
<dbReference type="InterPro" id="IPR017853">
    <property type="entry name" value="GH"/>
</dbReference>
<dbReference type="Proteomes" id="UP000252733">
    <property type="component" value="Unassembled WGS sequence"/>
</dbReference>
<proteinExistence type="inferred from homology"/>
<dbReference type="PROSITE" id="PS51257">
    <property type="entry name" value="PROKAR_LIPOPROTEIN"/>
    <property type="match status" value="1"/>
</dbReference>
<gene>
    <name evidence="9" type="ORF">DFO77_10622</name>
</gene>
<evidence type="ECO:0000259" key="8">
    <source>
        <dbReference type="PROSITE" id="PS51910"/>
    </source>
</evidence>
<accession>A0A368VAJ5</accession>
<dbReference type="InterPro" id="IPR001579">
    <property type="entry name" value="Glyco_hydro_18_chit_AS"/>
</dbReference>
<keyword evidence="5 6" id="KW-0326">Glycosidase</keyword>
<dbReference type="PANTHER" id="PTHR11177:SF317">
    <property type="entry name" value="CHITINASE 12-RELATED"/>
    <property type="match status" value="1"/>
</dbReference>
<dbReference type="GO" id="GO:0008061">
    <property type="term" value="F:chitin binding"/>
    <property type="evidence" value="ECO:0007669"/>
    <property type="project" value="InterPro"/>
</dbReference>
<evidence type="ECO:0000313" key="9">
    <source>
        <dbReference type="EMBL" id="RCW37330.1"/>
    </source>
</evidence>
<evidence type="ECO:0000256" key="7">
    <source>
        <dbReference type="RuleBase" id="RU004453"/>
    </source>
</evidence>
<dbReference type="Pfam" id="PF00704">
    <property type="entry name" value="Glyco_hydro_18"/>
    <property type="match status" value="1"/>
</dbReference>
<sequence>MQMEKFFSTLMIGIAISACSSTEKTIDSSLKPVTRAVIAYVFPGNRVLESDEIAACKLTHVNYAFANIQDGEMVEGYEADSANFVVLNRLKKDNPSLKILVSVGGWGWSGGFSDMALTKESRTRFIQSALAFIERHRLDGLDIDWEYPGLPGAGNTHRPEDKENFTLLLKECRSALDAADESKHYLLTIAAAASSDFLEKTNMQEVSQYLDMVNLMTYDFAGEWDDAVRHHANLYPSEYYELGNSVSETVSRFIKVGVPAEKMVVGVPFYGRGWRNCATVNDGIGQSGDGLSNVNLSYRNLKTNYLSDSAYKQGWDDSAKAPYLFNEDERIFITYENPRSLHLKCGFVKDNNLKGVMFWEYFGDYDEELLSVISGEMIR</sequence>
<evidence type="ECO:0000256" key="5">
    <source>
        <dbReference type="ARBA" id="ARBA00023295"/>
    </source>
</evidence>
<dbReference type="PROSITE" id="PS01095">
    <property type="entry name" value="GH18_1"/>
    <property type="match status" value="1"/>
</dbReference>
<dbReference type="EC" id="3.2.1.14" evidence="2"/>
<protein>
    <recommendedName>
        <fullName evidence="2">chitinase</fullName>
        <ecNumber evidence="2">3.2.1.14</ecNumber>
    </recommendedName>
</protein>
<dbReference type="Gene3D" id="3.20.20.80">
    <property type="entry name" value="Glycosidases"/>
    <property type="match status" value="1"/>
</dbReference>
<keyword evidence="4" id="KW-0146">Chitin degradation</keyword>
<keyword evidence="3 6" id="KW-0378">Hydrolase</keyword>
<evidence type="ECO:0000313" key="10">
    <source>
        <dbReference type="Proteomes" id="UP000252733"/>
    </source>
</evidence>
<keyword evidence="4" id="KW-0624">Polysaccharide degradation</keyword>
<organism evidence="9 10">
    <name type="scientific">Marinilabilia salmonicolor</name>
    <dbReference type="NCBI Taxonomy" id="989"/>
    <lineage>
        <taxon>Bacteria</taxon>
        <taxon>Pseudomonadati</taxon>
        <taxon>Bacteroidota</taxon>
        <taxon>Bacteroidia</taxon>
        <taxon>Marinilabiliales</taxon>
        <taxon>Marinilabiliaceae</taxon>
        <taxon>Marinilabilia</taxon>
    </lineage>
</organism>
<evidence type="ECO:0000256" key="6">
    <source>
        <dbReference type="RuleBase" id="RU000489"/>
    </source>
</evidence>
<dbReference type="InterPro" id="IPR001223">
    <property type="entry name" value="Glyco_hydro18_cat"/>
</dbReference>
<dbReference type="GO" id="GO:0008843">
    <property type="term" value="F:endochitinase activity"/>
    <property type="evidence" value="ECO:0007669"/>
    <property type="project" value="UniProtKB-EC"/>
</dbReference>
<dbReference type="GO" id="GO:0005975">
    <property type="term" value="P:carbohydrate metabolic process"/>
    <property type="evidence" value="ECO:0007669"/>
    <property type="project" value="InterPro"/>
</dbReference>
<dbReference type="InterPro" id="IPR050314">
    <property type="entry name" value="Glycosyl_Hydrlase_18"/>
</dbReference>
<name>A0A368VAJ5_9BACT</name>